<reference evidence="5 6" key="1">
    <citation type="journal article" date="2017" name="Genome Announc.">
        <title>Genome sequence of the saprophytic ascomycete Epicoccum nigrum ICMP 19927 strain isolated from New Zealand.</title>
        <authorList>
            <person name="Fokin M."/>
            <person name="Fleetwood D."/>
            <person name="Weir B.S."/>
            <person name="Villas-Boas S.G."/>
        </authorList>
    </citation>
    <scope>NUCLEOTIDE SEQUENCE [LARGE SCALE GENOMIC DNA]</scope>
    <source>
        <strain evidence="5 6">ICMP 19927</strain>
    </source>
</reference>
<dbReference type="OMA" id="QILERYM"/>
<dbReference type="InterPro" id="IPR050797">
    <property type="entry name" value="Carb_Metab_Trans_Reg"/>
</dbReference>
<dbReference type="GO" id="GO:0001080">
    <property type="term" value="P:nitrogen catabolite activation of transcription from RNA polymerase II promoter"/>
    <property type="evidence" value="ECO:0007669"/>
    <property type="project" value="TreeGrafter"/>
</dbReference>
<dbReference type="Pfam" id="PF04082">
    <property type="entry name" value="Fungal_trans"/>
    <property type="match status" value="1"/>
</dbReference>
<sequence>MVNDASRTPFSFRPYRSHKFPACSFCRNRKTRCDFDAPGQACRLCREKKRTCDLGRKDLVPARTTNYVAEDEVFASGSASRPPKRARQAESTFSETPTRPANSTLAEFPSVTGTSPTESSLMMNPPMAEDITILQQYLTSTTVERRVQSKLYHTISTAPGGSPVVYLTVPKRRRGMKNALDPGRAQREIIEQVLSPLAADVRKAYFDHLHPCFPVLDKKTFLTIWEVDRDRISSTLVCDLYASTLQVWARSAALCRQSRPDPHFIWNQAVAALQDDFMAPTISTVHAAVLDLLGRPVIGVTGNIVNAGRIVTLAQSLGLHRDPSSWKATEHEKKVRVNLWWGVLIHDYWSSIGHGTPPTINPQYHDVPIPTCSIDIRTGTEPLHLAQSHDTFIHLCKLSQILGGMLPLVYSLEEASGDILRRLRKIECALDDWEVDLPEHLQRVRTDPSIVNGLSNLHFAYLSLRVLLCRLYYKAALGDSNKSSEARRYHLAMLRSAASEVANFVISLTEAHLQEFWMPYTAYLLVTSATILLRCTIESSDMTTKKDCVTKLVEFRDRLRTARNTSQWDLADFCLERCDEPIQKMSDAIGISARNVTDPPSMGQAVGSEVEGTQDSASDAFPIDDLILPIDSLDYPWETLWDGIEGPWSIQI</sequence>
<proteinExistence type="predicted"/>
<dbReference type="PROSITE" id="PS00463">
    <property type="entry name" value="ZN2_CY6_FUNGAL_1"/>
    <property type="match status" value="1"/>
</dbReference>
<protein>
    <recommendedName>
        <fullName evidence="4">Zn(2)-C6 fungal-type domain-containing protein</fullName>
    </recommendedName>
</protein>
<dbReference type="GO" id="GO:0000981">
    <property type="term" value="F:DNA-binding transcription factor activity, RNA polymerase II-specific"/>
    <property type="evidence" value="ECO:0007669"/>
    <property type="project" value="InterPro"/>
</dbReference>
<dbReference type="InterPro" id="IPR007219">
    <property type="entry name" value="XnlR_reg_dom"/>
</dbReference>
<dbReference type="GO" id="GO:0005634">
    <property type="term" value="C:nucleus"/>
    <property type="evidence" value="ECO:0007669"/>
    <property type="project" value="TreeGrafter"/>
</dbReference>
<evidence type="ECO:0000259" key="4">
    <source>
        <dbReference type="PROSITE" id="PS50048"/>
    </source>
</evidence>
<evidence type="ECO:0000256" key="3">
    <source>
        <dbReference type="SAM" id="MobiDB-lite"/>
    </source>
</evidence>
<dbReference type="Gene3D" id="4.10.240.10">
    <property type="entry name" value="Zn(2)-C6 fungal-type DNA-binding domain"/>
    <property type="match status" value="1"/>
</dbReference>
<evidence type="ECO:0000256" key="1">
    <source>
        <dbReference type="ARBA" id="ARBA00022723"/>
    </source>
</evidence>
<keyword evidence="6" id="KW-1185">Reference proteome</keyword>
<accession>A0A1Y2LMA3</accession>
<feature type="domain" description="Zn(2)-C6 fungal-type" evidence="4">
    <location>
        <begin position="22"/>
        <end position="54"/>
    </location>
</feature>
<keyword evidence="1" id="KW-0479">Metal-binding</keyword>
<dbReference type="AlphaFoldDB" id="A0A1Y2LMA3"/>
<dbReference type="InterPro" id="IPR001138">
    <property type="entry name" value="Zn2Cys6_DnaBD"/>
</dbReference>
<dbReference type="EMBL" id="KZ107855">
    <property type="protein sequence ID" value="OSS44935.1"/>
    <property type="molecule type" value="Genomic_DNA"/>
</dbReference>
<evidence type="ECO:0000313" key="6">
    <source>
        <dbReference type="Proteomes" id="UP000193240"/>
    </source>
</evidence>
<dbReference type="Proteomes" id="UP000193240">
    <property type="component" value="Unassembled WGS sequence"/>
</dbReference>
<dbReference type="GO" id="GO:0008270">
    <property type="term" value="F:zinc ion binding"/>
    <property type="evidence" value="ECO:0007669"/>
    <property type="project" value="InterPro"/>
</dbReference>
<dbReference type="PANTHER" id="PTHR31668:SF10">
    <property type="entry name" value="ZN(II)2CYS6 TRANSCRIPTION FACTOR (EUROFUNG)"/>
    <property type="match status" value="1"/>
</dbReference>
<dbReference type="CDD" id="cd00067">
    <property type="entry name" value="GAL4"/>
    <property type="match status" value="1"/>
</dbReference>
<dbReference type="PROSITE" id="PS50048">
    <property type="entry name" value="ZN2_CY6_FUNGAL_2"/>
    <property type="match status" value="1"/>
</dbReference>
<dbReference type="GO" id="GO:0006351">
    <property type="term" value="P:DNA-templated transcription"/>
    <property type="evidence" value="ECO:0007669"/>
    <property type="project" value="InterPro"/>
</dbReference>
<feature type="region of interest" description="Disordered" evidence="3">
    <location>
        <begin position="74"/>
        <end position="122"/>
    </location>
</feature>
<gene>
    <name evidence="5" type="ORF">B5807_09388</name>
</gene>
<dbReference type="STRING" id="105696.A0A1Y2LMA3"/>
<organism evidence="5 6">
    <name type="scientific">Epicoccum nigrum</name>
    <name type="common">Soil fungus</name>
    <name type="synonym">Epicoccum purpurascens</name>
    <dbReference type="NCBI Taxonomy" id="105696"/>
    <lineage>
        <taxon>Eukaryota</taxon>
        <taxon>Fungi</taxon>
        <taxon>Dikarya</taxon>
        <taxon>Ascomycota</taxon>
        <taxon>Pezizomycotina</taxon>
        <taxon>Dothideomycetes</taxon>
        <taxon>Pleosporomycetidae</taxon>
        <taxon>Pleosporales</taxon>
        <taxon>Pleosporineae</taxon>
        <taxon>Didymellaceae</taxon>
        <taxon>Epicoccum</taxon>
    </lineage>
</organism>
<dbReference type="SMART" id="SM00906">
    <property type="entry name" value="Fungal_trans"/>
    <property type="match status" value="1"/>
</dbReference>
<dbReference type="CDD" id="cd12148">
    <property type="entry name" value="fungal_TF_MHR"/>
    <property type="match status" value="1"/>
</dbReference>
<keyword evidence="2" id="KW-0539">Nucleus</keyword>
<evidence type="ECO:0000256" key="2">
    <source>
        <dbReference type="ARBA" id="ARBA00023242"/>
    </source>
</evidence>
<feature type="compositionally biased region" description="Polar residues" evidence="3">
    <location>
        <begin position="89"/>
        <end position="122"/>
    </location>
</feature>
<dbReference type="GO" id="GO:0003677">
    <property type="term" value="F:DNA binding"/>
    <property type="evidence" value="ECO:0007669"/>
    <property type="project" value="InterPro"/>
</dbReference>
<dbReference type="InterPro" id="IPR036864">
    <property type="entry name" value="Zn2-C6_fun-type_DNA-bd_sf"/>
</dbReference>
<dbReference type="InParanoid" id="A0A1Y2LMA3"/>
<dbReference type="PANTHER" id="PTHR31668">
    <property type="entry name" value="GLUCOSE TRANSPORT TRANSCRIPTION REGULATOR RGT1-RELATED-RELATED"/>
    <property type="match status" value="1"/>
</dbReference>
<evidence type="ECO:0000313" key="5">
    <source>
        <dbReference type="EMBL" id="OSS44935.1"/>
    </source>
</evidence>
<name>A0A1Y2LMA3_EPING</name>
<dbReference type="SUPFAM" id="SSF57701">
    <property type="entry name" value="Zn2/Cys6 DNA-binding domain"/>
    <property type="match status" value="1"/>
</dbReference>